<reference evidence="2 3" key="1">
    <citation type="submission" date="2023-05" db="EMBL/GenBank/DDBJ databases">
        <authorList>
            <person name="Zhang X."/>
        </authorList>
    </citation>
    <scope>NUCLEOTIDE SEQUENCE [LARGE SCALE GENOMIC DNA]</scope>
    <source>
        <strain evidence="2 3">DM2B3-1</strain>
    </source>
</reference>
<dbReference type="EMBL" id="JASJOT010000004">
    <property type="protein sequence ID" value="MDJ1493006.1"/>
    <property type="molecule type" value="Genomic_DNA"/>
</dbReference>
<evidence type="ECO:0008006" key="4">
    <source>
        <dbReference type="Google" id="ProtNLM"/>
    </source>
</evidence>
<organism evidence="2 3">
    <name type="scientific">Xanthocytophaga flava</name>
    <dbReference type="NCBI Taxonomy" id="3048013"/>
    <lineage>
        <taxon>Bacteria</taxon>
        <taxon>Pseudomonadati</taxon>
        <taxon>Bacteroidota</taxon>
        <taxon>Cytophagia</taxon>
        <taxon>Cytophagales</taxon>
        <taxon>Rhodocytophagaceae</taxon>
        <taxon>Xanthocytophaga</taxon>
    </lineage>
</organism>
<protein>
    <recommendedName>
        <fullName evidence="4">Septum formation initiator</fullName>
    </recommendedName>
</protein>
<evidence type="ECO:0000256" key="1">
    <source>
        <dbReference type="SAM" id="Phobius"/>
    </source>
</evidence>
<comment type="caution">
    <text evidence="2">The sequence shown here is derived from an EMBL/GenBank/DDBJ whole genome shotgun (WGS) entry which is preliminary data.</text>
</comment>
<accession>A0ABT7CGY5</accession>
<proteinExistence type="predicted"/>
<sequence>MQSSNKMPGYGQNPFLLYLLTGLLLLSLVTNLYMWNIKNDFQLKYELEEHIQESQDSYEYTEAGQIENQLIECQQEHEKKDSLIRRKDSLIYRLDKFPFHKRLK</sequence>
<keyword evidence="3" id="KW-1185">Reference proteome</keyword>
<feature type="transmembrane region" description="Helical" evidence="1">
    <location>
        <begin position="15"/>
        <end position="35"/>
    </location>
</feature>
<keyword evidence="1" id="KW-0812">Transmembrane</keyword>
<dbReference type="Proteomes" id="UP001228581">
    <property type="component" value="Unassembled WGS sequence"/>
</dbReference>
<gene>
    <name evidence="2" type="ORF">QNI19_08685</name>
</gene>
<keyword evidence="1" id="KW-0472">Membrane</keyword>
<evidence type="ECO:0000313" key="2">
    <source>
        <dbReference type="EMBL" id="MDJ1493006.1"/>
    </source>
</evidence>
<keyword evidence="1" id="KW-1133">Transmembrane helix</keyword>
<evidence type="ECO:0000313" key="3">
    <source>
        <dbReference type="Proteomes" id="UP001228581"/>
    </source>
</evidence>
<dbReference type="RefSeq" id="WP_313994648.1">
    <property type="nucleotide sequence ID" value="NZ_JASJOT010000004.1"/>
</dbReference>
<name>A0ABT7CGY5_9BACT</name>